<dbReference type="Pfam" id="PF13465">
    <property type="entry name" value="zf-H2C2_2"/>
    <property type="match status" value="1"/>
</dbReference>
<dbReference type="SMART" id="SM00355">
    <property type="entry name" value="ZnF_C2H2"/>
    <property type="match status" value="3"/>
</dbReference>
<dbReference type="VEuPathDB" id="VectorBase:LOC119165035"/>
<feature type="domain" description="C2H2-type" evidence="14">
    <location>
        <begin position="74"/>
        <end position="101"/>
    </location>
</feature>
<comment type="function">
    <text evidence="1">May be involved in transcriptional regulation.</text>
</comment>
<keyword evidence="10" id="KW-0804">Transcription</keyword>
<dbReference type="PROSITE" id="PS00028">
    <property type="entry name" value="ZINC_FINGER_C2H2_1"/>
    <property type="match status" value="3"/>
</dbReference>
<protein>
    <recommendedName>
        <fullName evidence="14">C2H2-type domain-containing protein</fullName>
    </recommendedName>
</protein>
<comment type="subcellular location">
    <subcellularLocation>
        <location evidence="2">Nucleus</location>
    </subcellularLocation>
</comment>
<comment type="caution">
    <text evidence="15">The sequence shown here is derived from an EMBL/GenBank/DDBJ whole genome shotgun (WGS) entry which is preliminary data.</text>
</comment>
<dbReference type="FunFam" id="3.30.160.60:FF:000373">
    <property type="entry name" value="Putative transcriptional repressor ctcf"/>
    <property type="match status" value="1"/>
</dbReference>
<dbReference type="GO" id="GO:0000978">
    <property type="term" value="F:RNA polymerase II cis-regulatory region sequence-specific DNA binding"/>
    <property type="evidence" value="ECO:0007669"/>
    <property type="project" value="TreeGrafter"/>
</dbReference>
<keyword evidence="9" id="KW-0238">DNA-binding</keyword>
<dbReference type="FunFam" id="3.30.160.60:FF:002110">
    <property type="entry name" value="Zinc finger protein 1053"/>
    <property type="match status" value="1"/>
</dbReference>
<evidence type="ECO:0000256" key="11">
    <source>
        <dbReference type="ARBA" id="ARBA00023242"/>
    </source>
</evidence>
<dbReference type="PANTHER" id="PTHR23235:SF142">
    <property type="entry name" value="ZINC FINGER PROTEIN 384"/>
    <property type="match status" value="1"/>
</dbReference>
<feature type="domain" description="C2H2-type" evidence="14">
    <location>
        <begin position="102"/>
        <end position="129"/>
    </location>
</feature>
<dbReference type="AlphaFoldDB" id="A0A9J6E6J9"/>
<dbReference type="GO" id="GO:0008270">
    <property type="term" value="F:zinc ion binding"/>
    <property type="evidence" value="ECO:0007669"/>
    <property type="project" value="UniProtKB-KW"/>
</dbReference>
<keyword evidence="7" id="KW-0862">Zinc</keyword>
<evidence type="ECO:0000256" key="9">
    <source>
        <dbReference type="ARBA" id="ARBA00023125"/>
    </source>
</evidence>
<feature type="domain" description="C2H2-type" evidence="14">
    <location>
        <begin position="130"/>
        <end position="153"/>
    </location>
</feature>
<evidence type="ECO:0000259" key="14">
    <source>
        <dbReference type="PROSITE" id="PS50157"/>
    </source>
</evidence>
<dbReference type="PROSITE" id="PS50157">
    <property type="entry name" value="ZINC_FINGER_C2H2_2"/>
    <property type="match status" value="3"/>
</dbReference>
<dbReference type="Gene3D" id="3.30.160.60">
    <property type="entry name" value="Classic Zinc Finger"/>
    <property type="match status" value="3"/>
</dbReference>
<keyword evidence="11" id="KW-0539">Nucleus</keyword>
<dbReference type="GO" id="GO:0000981">
    <property type="term" value="F:DNA-binding transcription factor activity, RNA polymerase II-specific"/>
    <property type="evidence" value="ECO:0007669"/>
    <property type="project" value="TreeGrafter"/>
</dbReference>
<name>A0A9J6E6J9_RHIMP</name>
<dbReference type="SUPFAM" id="SSF57667">
    <property type="entry name" value="beta-beta-alpha zinc fingers"/>
    <property type="match status" value="2"/>
</dbReference>
<evidence type="ECO:0000256" key="8">
    <source>
        <dbReference type="ARBA" id="ARBA00023015"/>
    </source>
</evidence>
<reference evidence="15" key="1">
    <citation type="journal article" date="2020" name="Cell">
        <title>Large-Scale Comparative Analyses of Tick Genomes Elucidate Their Genetic Diversity and Vector Capacities.</title>
        <authorList>
            <consortium name="Tick Genome and Microbiome Consortium (TIGMIC)"/>
            <person name="Jia N."/>
            <person name="Wang J."/>
            <person name="Shi W."/>
            <person name="Du L."/>
            <person name="Sun Y."/>
            <person name="Zhan W."/>
            <person name="Jiang J.F."/>
            <person name="Wang Q."/>
            <person name="Zhang B."/>
            <person name="Ji P."/>
            <person name="Bell-Sakyi L."/>
            <person name="Cui X.M."/>
            <person name="Yuan T.T."/>
            <person name="Jiang B.G."/>
            <person name="Yang W.F."/>
            <person name="Lam T.T."/>
            <person name="Chang Q.C."/>
            <person name="Ding S.J."/>
            <person name="Wang X.J."/>
            <person name="Zhu J.G."/>
            <person name="Ruan X.D."/>
            <person name="Zhao L."/>
            <person name="Wei J.T."/>
            <person name="Ye R.Z."/>
            <person name="Que T.C."/>
            <person name="Du C.H."/>
            <person name="Zhou Y.H."/>
            <person name="Cheng J.X."/>
            <person name="Dai P.F."/>
            <person name="Guo W.B."/>
            <person name="Han X.H."/>
            <person name="Huang E.J."/>
            <person name="Li L.F."/>
            <person name="Wei W."/>
            <person name="Gao Y.C."/>
            <person name="Liu J.Z."/>
            <person name="Shao H.Z."/>
            <person name="Wang X."/>
            <person name="Wang C.C."/>
            <person name="Yang T.C."/>
            <person name="Huo Q.B."/>
            <person name="Li W."/>
            <person name="Chen H.Y."/>
            <person name="Chen S.E."/>
            <person name="Zhou L.G."/>
            <person name="Ni X.B."/>
            <person name="Tian J.H."/>
            <person name="Sheng Y."/>
            <person name="Liu T."/>
            <person name="Pan Y.S."/>
            <person name="Xia L.Y."/>
            <person name="Li J."/>
            <person name="Zhao F."/>
            <person name="Cao W.C."/>
        </authorList>
    </citation>
    <scope>NUCLEOTIDE SEQUENCE</scope>
    <source>
        <strain evidence="15">Rmic-2018</strain>
    </source>
</reference>
<dbReference type="InterPro" id="IPR013087">
    <property type="entry name" value="Znf_C2H2_type"/>
</dbReference>
<evidence type="ECO:0000256" key="10">
    <source>
        <dbReference type="ARBA" id="ARBA00023163"/>
    </source>
</evidence>
<keyword evidence="4" id="KW-0479">Metal-binding</keyword>
<organism evidence="15 16">
    <name type="scientific">Rhipicephalus microplus</name>
    <name type="common">Cattle tick</name>
    <name type="synonym">Boophilus microplus</name>
    <dbReference type="NCBI Taxonomy" id="6941"/>
    <lineage>
        <taxon>Eukaryota</taxon>
        <taxon>Metazoa</taxon>
        <taxon>Ecdysozoa</taxon>
        <taxon>Arthropoda</taxon>
        <taxon>Chelicerata</taxon>
        <taxon>Arachnida</taxon>
        <taxon>Acari</taxon>
        <taxon>Parasitiformes</taxon>
        <taxon>Ixodida</taxon>
        <taxon>Ixodoidea</taxon>
        <taxon>Ixodidae</taxon>
        <taxon>Rhipicephalinae</taxon>
        <taxon>Rhipicephalus</taxon>
        <taxon>Boophilus</taxon>
    </lineage>
</organism>
<evidence type="ECO:0000256" key="5">
    <source>
        <dbReference type="ARBA" id="ARBA00022737"/>
    </source>
</evidence>
<evidence type="ECO:0000256" key="6">
    <source>
        <dbReference type="ARBA" id="ARBA00022771"/>
    </source>
</evidence>
<evidence type="ECO:0000256" key="1">
    <source>
        <dbReference type="ARBA" id="ARBA00003767"/>
    </source>
</evidence>
<evidence type="ECO:0000256" key="13">
    <source>
        <dbReference type="SAM" id="MobiDB-lite"/>
    </source>
</evidence>
<evidence type="ECO:0000256" key="4">
    <source>
        <dbReference type="ARBA" id="ARBA00022723"/>
    </source>
</evidence>
<keyword evidence="16" id="KW-1185">Reference proteome</keyword>
<dbReference type="GO" id="GO:0005634">
    <property type="term" value="C:nucleus"/>
    <property type="evidence" value="ECO:0007669"/>
    <property type="project" value="UniProtKB-SubCell"/>
</dbReference>
<evidence type="ECO:0000256" key="3">
    <source>
        <dbReference type="ARBA" id="ARBA00006991"/>
    </source>
</evidence>
<dbReference type="Proteomes" id="UP000821866">
    <property type="component" value="Chromosome 3"/>
</dbReference>
<reference evidence="15" key="2">
    <citation type="submission" date="2021-09" db="EMBL/GenBank/DDBJ databases">
        <authorList>
            <person name="Jia N."/>
            <person name="Wang J."/>
            <person name="Shi W."/>
            <person name="Du L."/>
            <person name="Sun Y."/>
            <person name="Zhan W."/>
            <person name="Jiang J."/>
            <person name="Wang Q."/>
            <person name="Zhang B."/>
            <person name="Ji P."/>
            <person name="Sakyi L.B."/>
            <person name="Cui X."/>
            <person name="Yuan T."/>
            <person name="Jiang B."/>
            <person name="Yang W."/>
            <person name="Lam T.T.-Y."/>
            <person name="Chang Q."/>
            <person name="Ding S."/>
            <person name="Wang X."/>
            <person name="Zhu J."/>
            <person name="Ruan X."/>
            <person name="Zhao L."/>
            <person name="Wei J."/>
            <person name="Que T."/>
            <person name="Du C."/>
            <person name="Cheng J."/>
            <person name="Dai P."/>
            <person name="Han X."/>
            <person name="Huang E."/>
            <person name="Gao Y."/>
            <person name="Liu J."/>
            <person name="Shao H."/>
            <person name="Ye R."/>
            <person name="Li L."/>
            <person name="Wei W."/>
            <person name="Wang X."/>
            <person name="Wang C."/>
            <person name="Huo Q."/>
            <person name="Li W."/>
            <person name="Guo W."/>
            <person name="Chen H."/>
            <person name="Chen S."/>
            <person name="Zhou L."/>
            <person name="Zhou L."/>
            <person name="Ni X."/>
            <person name="Tian J."/>
            <person name="Zhou Y."/>
            <person name="Sheng Y."/>
            <person name="Liu T."/>
            <person name="Pan Y."/>
            <person name="Xia L."/>
            <person name="Li J."/>
            <person name="Zhao F."/>
            <person name="Cao W."/>
        </authorList>
    </citation>
    <scope>NUCLEOTIDE SEQUENCE</scope>
    <source>
        <strain evidence="15">Rmic-2018</strain>
        <tissue evidence="15">Larvae</tissue>
    </source>
</reference>
<evidence type="ECO:0000313" key="15">
    <source>
        <dbReference type="EMBL" id="KAH8029704.1"/>
    </source>
</evidence>
<evidence type="ECO:0000256" key="12">
    <source>
        <dbReference type="PROSITE-ProRule" id="PRU00042"/>
    </source>
</evidence>
<dbReference type="InterPro" id="IPR036236">
    <property type="entry name" value="Znf_C2H2_sf"/>
</dbReference>
<keyword evidence="8" id="KW-0805">Transcription regulation</keyword>
<keyword evidence="5" id="KW-0677">Repeat</keyword>
<dbReference type="EMBL" id="JABSTU010000005">
    <property type="protein sequence ID" value="KAH8029704.1"/>
    <property type="molecule type" value="Genomic_DNA"/>
</dbReference>
<feature type="region of interest" description="Disordered" evidence="13">
    <location>
        <begin position="48"/>
        <end position="70"/>
    </location>
</feature>
<evidence type="ECO:0000256" key="2">
    <source>
        <dbReference type="ARBA" id="ARBA00004123"/>
    </source>
</evidence>
<comment type="similarity">
    <text evidence="3">Belongs to the krueppel C2H2-type zinc-finger protein family.</text>
</comment>
<sequence>MLACPQKSRYEILLTACHLCVGTLAMCHRSEASSQLFSNIARRPLRHPVSSYTTASRKRMGSRGGKGQNEKGSFKCDYCGKVLMHKYNLELHMRTHTGERPFRCPLCPMAFAQKGVLVRHIRAHTGEKPFQCSFCPELFSRKSYRTKHEQKVHMRLVTNAL</sequence>
<proteinExistence type="inferred from homology"/>
<keyword evidence="6 12" id="KW-0863">Zinc-finger</keyword>
<evidence type="ECO:0000313" key="16">
    <source>
        <dbReference type="Proteomes" id="UP000821866"/>
    </source>
</evidence>
<gene>
    <name evidence="15" type="ORF">HPB51_003036</name>
</gene>
<dbReference type="PANTHER" id="PTHR23235">
    <property type="entry name" value="KRUEPPEL-LIKE TRANSCRIPTION FACTOR"/>
    <property type="match status" value="1"/>
</dbReference>
<evidence type="ECO:0000256" key="7">
    <source>
        <dbReference type="ARBA" id="ARBA00022833"/>
    </source>
</evidence>
<accession>A0A9J6E6J9</accession>